<evidence type="ECO:0000313" key="1">
    <source>
        <dbReference type="EMBL" id="OAB34311.1"/>
    </source>
</evidence>
<reference evidence="1 2" key="1">
    <citation type="submission" date="2016-03" db="EMBL/GenBank/DDBJ databases">
        <title>Draft genome sequence of Paenibacillus glacialis DSM 22343.</title>
        <authorList>
            <person name="Shin S.-K."/>
            <person name="Yi H."/>
        </authorList>
    </citation>
    <scope>NUCLEOTIDE SEQUENCE [LARGE SCALE GENOMIC DNA]</scope>
    <source>
        <strain evidence="1 2">DSM 22343</strain>
    </source>
</reference>
<sequence length="114" mass="13307">MISKIIKDGYRDSVEEDSFSHSAYFHTPSEIKSLPNNAGVNKLEHVSTDEIGVYMKDTINQLSEEKYNLWVEAHLKTCSELLEVLQTELLKERRRLQSPLQRRATRVKANLLFW</sequence>
<dbReference type="Proteomes" id="UP000076967">
    <property type="component" value="Unassembled WGS sequence"/>
</dbReference>
<dbReference type="OrthoDB" id="9810615at2"/>
<dbReference type="EMBL" id="LVJH01000069">
    <property type="protein sequence ID" value="OAB34311.1"/>
    <property type="molecule type" value="Genomic_DNA"/>
</dbReference>
<comment type="caution">
    <text evidence="1">The sequence shown here is derived from an EMBL/GenBank/DDBJ whole genome shotgun (WGS) entry which is preliminary data.</text>
</comment>
<keyword evidence="2" id="KW-1185">Reference proteome</keyword>
<evidence type="ECO:0000313" key="2">
    <source>
        <dbReference type="Proteomes" id="UP000076967"/>
    </source>
</evidence>
<name>A0A168DL78_9BACL</name>
<protein>
    <submittedName>
        <fullName evidence="1">Uncharacterized protein</fullName>
    </submittedName>
</protein>
<accession>A0A168DL78</accession>
<proteinExistence type="predicted"/>
<organism evidence="1 2">
    <name type="scientific">Paenibacillus glacialis</name>
    <dbReference type="NCBI Taxonomy" id="494026"/>
    <lineage>
        <taxon>Bacteria</taxon>
        <taxon>Bacillati</taxon>
        <taxon>Bacillota</taxon>
        <taxon>Bacilli</taxon>
        <taxon>Bacillales</taxon>
        <taxon>Paenibacillaceae</taxon>
        <taxon>Paenibacillus</taxon>
    </lineage>
</organism>
<gene>
    <name evidence="1" type="ORF">PGLA_22780</name>
</gene>
<dbReference type="RefSeq" id="WP_068537439.1">
    <property type="nucleotide sequence ID" value="NZ_LVJH01000069.1"/>
</dbReference>
<dbReference type="AlphaFoldDB" id="A0A168DL78"/>
<dbReference type="STRING" id="494026.PGLA_22780"/>